<keyword evidence="4" id="KW-1185">Reference proteome</keyword>
<evidence type="ECO:0000313" key="4">
    <source>
        <dbReference type="Proteomes" id="UP001460270"/>
    </source>
</evidence>
<dbReference type="PANTHER" id="PTHR15347">
    <property type="entry name" value="SPERM-ASSOCIATED ANTIGEN 5"/>
    <property type="match status" value="1"/>
</dbReference>
<protein>
    <submittedName>
        <fullName evidence="3">Uncharacterized protein</fullName>
    </submittedName>
</protein>
<feature type="region of interest" description="Disordered" evidence="2">
    <location>
        <begin position="180"/>
        <end position="206"/>
    </location>
</feature>
<dbReference type="InterPro" id="IPR028728">
    <property type="entry name" value="Astrin"/>
</dbReference>
<feature type="compositionally biased region" description="Basic and acidic residues" evidence="2">
    <location>
        <begin position="180"/>
        <end position="190"/>
    </location>
</feature>
<comment type="caution">
    <text evidence="3">The sequence shown here is derived from an EMBL/GenBank/DDBJ whole genome shotgun (WGS) entry which is preliminary data.</text>
</comment>
<feature type="compositionally biased region" description="Polar residues" evidence="2">
    <location>
        <begin position="556"/>
        <end position="570"/>
    </location>
</feature>
<dbReference type="Proteomes" id="UP001460270">
    <property type="component" value="Unassembled WGS sequence"/>
</dbReference>
<accession>A0AAW0Q0X2</accession>
<feature type="coiled-coil region" evidence="1">
    <location>
        <begin position="276"/>
        <end position="313"/>
    </location>
</feature>
<dbReference type="GO" id="GO:0051988">
    <property type="term" value="P:regulation of attachment of spindle microtubules to kinetochore"/>
    <property type="evidence" value="ECO:0007669"/>
    <property type="project" value="InterPro"/>
</dbReference>
<organism evidence="3 4">
    <name type="scientific">Mugilogobius chulae</name>
    <name type="common">yellowstripe goby</name>
    <dbReference type="NCBI Taxonomy" id="88201"/>
    <lineage>
        <taxon>Eukaryota</taxon>
        <taxon>Metazoa</taxon>
        <taxon>Chordata</taxon>
        <taxon>Craniata</taxon>
        <taxon>Vertebrata</taxon>
        <taxon>Euteleostomi</taxon>
        <taxon>Actinopterygii</taxon>
        <taxon>Neopterygii</taxon>
        <taxon>Teleostei</taxon>
        <taxon>Neoteleostei</taxon>
        <taxon>Acanthomorphata</taxon>
        <taxon>Gobiaria</taxon>
        <taxon>Gobiiformes</taxon>
        <taxon>Gobioidei</taxon>
        <taxon>Gobiidae</taxon>
        <taxon>Gobionellinae</taxon>
        <taxon>Mugilogobius</taxon>
    </lineage>
</organism>
<dbReference type="AlphaFoldDB" id="A0AAW0Q0X2"/>
<sequence length="570" mass="64229">MTLLTSDSDAALGQMKQIGQVVREDHKNLVSNYAQMKSLLEKSRESQVRMIQKVKDALQQKEDMHTQMEQAISARDAAYSVMDQLRKHYSMEISELEKCVGSQEELLSALRKAHPEQVALNKAYSETLNSASALLSKTTGEQSSLAKEFEASCRVYSHTLRLNETAEVALRERDEHIAERDQVCKTKSRDGSAAPKASESDEDRAQLDRKATELSATVSSTLASYAFLEQALASETTKLQQSWADIKQAKERSSLVQSSQRVSELSEALGHREEQVSQLQSLSEDQALQLQQLQELCTQLSGVRDENETCKQESARRAGMCPNQTPTCQTEHKEKLEQIVTEIAILHHTVRSLTNELQASVKEENHNKPPPQNISNSFVDSVIVALTTENDECPRPDAAEAQSDLVFSESSAFTRITAVTPKRCSPERDAKEQRSSVSELLVGLDTTVTELRNTLTSVQQRKDTRLKEQQDAIFRLQRELEDANSTRQTEVWELQYELNRLKTRMEKANESLQQKAQVDKTVSKLVSEISEIQEMLNKHKADNNELRKEVSELRRSLQQSSPKLTFCGTS</sequence>
<reference evidence="4" key="1">
    <citation type="submission" date="2024-04" db="EMBL/GenBank/DDBJ databases">
        <title>Salinicola lusitanus LLJ914,a marine bacterium isolated from the Okinawa Trough.</title>
        <authorList>
            <person name="Li J."/>
        </authorList>
    </citation>
    <scope>NUCLEOTIDE SEQUENCE [LARGE SCALE GENOMIC DNA]</scope>
</reference>
<dbReference type="GO" id="GO:0051301">
    <property type="term" value="P:cell division"/>
    <property type="evidence" value="ECO:0007669"/>
    <property type="project" value="InterPro"/>
</dbReference>
<evidence type="ECO:0000256" key="2">
    <source>
        <dbReference type="SAM" id="MobiDB-lite"/>
    </source>
</evidence>
<evidence type="ECO:0000313" key="3">
    <source>
        <dbReference type="EMBL" id="KAK7930528.1"/>
    </source>
</evidence>
<proteinExistence type="predicted"/>
<gene>
    <name evidence="3" type="ORF">WMY93_006923</name>
</gene>
<feature type="region of interest" description="Disordered" evidence="2">
    <location>
        <begin position="548"/>
        <end position="570"/>
    </location>
</feature>
<dbReference type="EMBL" id="JBBPFD010000004">
    <property type="protein sequence ID" value="KAK7930528.1"/>
    <property type="molecule type" value="Genomic_DNA"/>
</dbReference>
<keyword evidence="1" id="KW-0175">Coiled coil</keyword>
<dbReference type="PANTHER" id="PTHR15347:SF1">
    <property type="entry name" value="SPERM-ASSOCIATED ANTIGEN 5"/>
    <property type="match status" value="1"/>
</dbReference>
<name>A0AAW0Q0X2_9GOBI</name>
<evidence type="ECO:0000256" key="1">
    <source>
        <dbReference type="SAM" id="Coils"/>
    </source>
</evidence>